<reference evidence="2 3" key="1">
    <citation type="submission" date="2023-07" db="EMBL/GenBank/DDBJ databases">
        <title>Comparative genomics of wheat-associated soil bacteria to identify genetic determinants of phenazine resistance.</title>
        <authorList>
            <person name="Mouncey N."/>
        </authorList>
    </citation>
    <scope>NUCLEOTIDE SEQUENCE [LARGE SCALE GENOMIC DNA]</scope>
    <source>
        <strain evidence="2 3">W2I7</strain>
    </source>
</reference>
<gene>
    <name evidence="2" type="ORF">QFZ46_002766</name>
</gene>
<dbReference type="PROSITE" id="PS51318">
    <property type="entry name" value="TAT"/>
    <property type="match status" value="1"/>
</dbReference>
<dbReference type="InterPro" id="IPR006311">
    <property type="entry name" value="TAT_signal"/>
</dbReference>
<organism evidence="2 3">
    <name type="scientific">Microbacterium murale</name>
    <dbReference type="NCBI Taxonomy" id="1081040"/>
    <lineage>
        <taxon>Bacteria</taxon>
        <taxon>Bacillati</taxon>
        <taxon>Actinomycetota</taxon>
        <taxon>Actinomycetes</taxon>
        <taxon>Micrococcales</taxon>
        <taxon>Microbacteriaceae</taxon>
        <taxon>Microbacterium</taxon>
    </lineage>
</organism>
<comment type="caution">
    <text evidence="2">The sequence shown here is derived from an EMBL/GenBank/DDBJ whole genome shotgun (WGS) entry which is preliminary data.</text>
</comment>
<feature type="signal peptide" evidence="1">
    <location>
        <begin position="1"/>
        <end position="38"/>
    </location>
</feature>
<keyword evidence="1" id="KW-0732">Signal</keyword>
<accession>A0ABU0PD49</accession>
<sequence length="167" mass="17016">MVDKVATTSEGISRRTVTKAMAWALPAIAIAAPVPAFAASGDTPTITPGAACKAPGNSCAPIVKGYSVPATVNNPSDKTIYVTAIVINVNTSGIAFGLNPIPPLPWTVPAGGSLNVNFNATSGNSANLDFQLGFSVTWGHEIDGSDMEHAPIQVTVTVPATPPDCCK</sequence>
<feature type="chain" id="PRO_5046784876" evidence="1">
    <location>
        <begin position="39"/>
        <end position="167"/>
    </location>
</feature>
<dbReference type="Proteomes" id="UP001239085">
    <property type="component" value="Unassembled WGS sequence"/>
</dbReference>
<evidence type="ECO:0000313" key="3">
    <source>
        <dbReference type="Proteomes" id="UP001239085"/>
    </source>
</evidence>
<keyword evidence="3" id="KW-1185">Reference proteome</keyword>
<dbReference type="RefSeq" id="WP_307362517.1">
    <property type="nucleotide sequence ID" value="NZ_JAUSXK010000001.1"/>
</dbReference>
<proteinExistence type="predicted"/>
<name>A0ABU0PD49_9MICO</name>
<evidence type="ECO:0000313" key="2">
    <source>
        <dbReference type="EMBL" id="MDQ0644606.1"/>
    </source>
</evidence>
<dbReference type="EMBL" id="JAUSXK010000001">
    <property type="protein sequence ID" value="MDQ0644606.1"/>
    <property type="molecule type" value="Genomic_DNA"/>
</dbReference>
<evidence type="ECO:0000256" key="1">
    <source>
        <dbReference type="SAM" id="SignalP"/>
    </source>
</evidence>
<protein>
    <submittedName>
        <fullName evidence="2">Uncharacterized protein</fullName>
    </submittedName>
</protein>